<organism evidence="1 2">
    <name type="scientific">Aquipluma nitroreducens</name>
    <dbReference type="NCBI Taxonomy" id="2010828"/>
    <lineage>
        <taxon>Bacteria</taxon>
        <taxon>Pseudomonadati</taxon>
        <taxon>Bacteroidota</taxon>
        <taxon>Bacteroidia</taxon>
        <taxon>Marinilabiliales</taxon>
        <taxon>Prolixibacteraceae</taxon>
        <taxon>Aquipluma</taxon>
    </lineage>
</organism>
<reference evidence="1" key="1">
    <citation type="journal article" date="2020" name="Int. J. Syst. Evol. Microbiol.">
        <title>Aquipluma nitroreducens gen. nov. sp. nov., a novel facultatively anaerobic bacterium isolated from a freshwater lake.</title>
        <authorList>
            <person name="Watanabe M."/>
            <person name="Kojima H."/>
            <person name="Fukui M."/>
        </authorList>
    </citation>
    <scope>NUCLEOTIDE SEQUENCE</scope>
    <source>
        <strain evidence="1">MeG22</strain>
    </source>
</reference>
<dbReference type="KEGG" id="anf:AQPE_2176"/>
<name>A0A5K7S906_9BACT</name>
<dbReference type="AlphaFoldDB" id="A0A5K7S906"/>
<dbReference type="EMBL" id="AP018694">
    <property type="protein sequence ID" value="BBE18016.1"/>
    <property type="molecule type" value="Genomic_DNA"/>
</dbReference>
<sequence>MFVLIQIFRTWSTNRTKTTMRIDFCNFDIFDNYKKMIGSISLPIISGRILA</sequence>
<evidence type="ECO:0000313" key="2">
    <source>
        <dbReference type="Proteomes" id="UP001193389"/>
    </source>
</evidence>
<keyword evidence="2" id="KW-1185">Reference proteome</keyword>
<dbReference type="Proteomes" id="UP001193389">
    <property type="component" value="Chromosome"/>
</dbReference>
<protein>
    <submittedName>
        <fullName evidence="1">Uncharacterized protein</fullName>
    </submittedName>
</protein>
<accession>A0A5K7S906</accession>
<evidence type="ECO:0000313" key="1">
    <source>
        <dbReference type="EMBL" id="BBE18016.1"/>
    </source>
</evidence>
<gene>
    <name evidence="1" type="ORF">AQPE_2176</name>
</gene>
<proteinExistence type="predicted"/>